<reference evidence="1" key="1">
    <citation type="submission" date="2018-02" db="EMBL/GenBank/DDBJ databases">
        <authorList>
            <person name="Vasarhelyi B.M."/>
            <person name="Deshmukh S."/>
            <person name="Balint B."/>
            <person name="Kukolya J."/>
        </authorList>
    </citation>
    <scope>NUCLEOTIDE SEQUENCE</scope>
    <source>
        <strain evidence="1">KB22</strain>
    </source>
</reference>
<protein>
    <submittedName>
        <fullName evidence="1">Uncharacterized protein</fullName>
    </submittedName>
</protein>
<keyword evidence="2" id="KW-1185">Reference proteome</keyword>
<gene>
    <name evidence="1" type="ORF">C4F49_10105</name>
</gene>
<dbReference type="AlphaFoldDB" id="A0A928V052"/>
<dbReference type="Proteomes" id="UP000616201">
    <property type="component" value="Unassembled WGS sequence"/>
</dbReference>
<sequence>MVLTAGVGKVAAQTEERVPLEIDDLQIDVKSVKVDSKTDTAVIELFLISLGRNPREFKLNVFGTQVIDEKSNSNFITTIKFGRVLVSLADRQNYLHYLLQPDMPVLLSIKVANWSKTNKTKPAQVKLVFEDSKEVGKFIEQLVVLEEKPQL</sequence>
<evidence type="ECO:0000313" key="1">
    <source>
        <dbReference type="EMBL" id="MBE8714032.1"/>
    </source>
</evidence>
<proteinExistence type="predicted"/>
<name>A0A928V052_9SPHI</name>
<accession>A0A928V052</accession>
<evidence type="ECO:0000313" key="2">
    <source>
        <dbReference type="Proteomes" id="UP000616201"/>
    </source>
</evidence>
<dbReference type="EMBL" id="PRDK01000005">
    <property type="protein sequence ID" value="MBE8714032.1"/>
    <property type="molecule type" value="Genomic_DNA"/>
</dbReference>
<organism evidence="1 2">
    <name type="scientific">Sphingobacterium hungaricum</name>
    <dbReference type="NCBI Taxonomy" id="2082723"/>
    <lineage>
        <taxon>Bacteria</taxon>
        <taxon>Pseudomonadati</taxon>
        <taxon>Bacteroidota</taxon>
        <taxon>Sphingobacteriia</taxon>
        <taxon>Sphingobacteriales</taxon>
        <taxon>Sphingobacteriaceae</taxon>
        <taxon>Sphingobacterium</taxon>
    </lineage>
</organism>
<comment type="caution">
    <text evidence="1">The sequence shown here is derived from an EMBL/GenBank/DDBJ whole genome shotgun (WGS) entry which is preliminary data.</text>
</comment>